<accession>A0A345Z3K0</accession>
<evidence type="ECO:0000313" key="2">
    <source>
        <dbReference type="Proteomes" id="UP000254792"/>
    </source>
</evidence>
<name>A0A345Z3K0_9MOLU</name>
<dbReference type="EMBL" id="CP031376">
    <property type="protein sequence ID" value="AXK51179.1"/>
    <property type="molecule type" value="Genomic_DNA"/>
</dbReference>
<proteinExistence type="predicted"/>
<dbReference type="OrthoDB" id="9971374at2"/>
<dbReference type="KEGG" id="salx:SALLE_v1c05050"/>
<keyword evidence="2" id="KW-1185">Reference proteome</keyword>
<evidence type="ECO:0000313" key="1">
    <source>
        <dbReference type="EMBL" id="AXK51179.1"/>
    </source>
</evidence>
<gene>
    <name evidence="1" type="ORF">SALLE_v1c05050</name>
</gene>
<dbReference type="Proteomes" id="UP000254792">
    <property type="component" value="Chromosome"/>
</dbReference>
<dbReference type="RefSeq" id="WP_115558089.1">
    <property type="nucleotide sequence ID" value="NZ_CP031376.1"/>
</dbReference>
<sequence length="80" mass="9075">MNKTAKDYRFGIEKEEAESPSNSLVKYSIGQGMPTCSHEKIRLVGPPAIYGCLKCGSEFNLNGKIRFNKFRHRIVVKNIK</sequence>
<reference evidence="1 2" key="1">
    <citation type="submission" date="2018-07" db="EMBL/GenBank/DDBJ databases">
        <title>Complete genome sequence of Spiroplasma alleghenense PLHS-1 (ATCC 51752).</title>
        <authorList>
            <person name="Chou L."/>
            <person name="Lee T.-Y."/>
            <person name="Tsai Y.-M."/>
            <person name="Kuo C.-H."/>
        </authorList>
    </citation>
    <scope>NUCLEOTIDE SEQUENCE [LARGE SCALE GENOMIC DNA]</scope>
    <source>
        <strain evidence="1 2">PLHS-1</strain>
    </source>
</reference>
<dbReference type="AlphaFoldDB" id="A0A345Z3K0"/>
<organism evidence="1 2">
    <name type="scientific">Spiroplasma alleghenense</name>
    <dbReference type="NCBI Taxonomy" id="216931"/>
    <lineage>
        <taxon>Bacteria</taxon>
        <taxon>Bacillati</taxon>
        <taxon>Mycoplasmatota</taxon>
        <taxon>Mollicutes</taxon>
        <taxon>Entomoplasmatales</taxon>
        <taxon>Spiroplasmataceae</taxon>
        <taxon>Spiroplasma</taxon>
    </lineage>
</organism>
<protein>
    <submittedName>
        <fullName evidence="1">Uncharacterized protein</fullName>
    </submittedName>
</protein>